<name>A0A850QZN6_PHODD</name>
<evidence type="ECO:0000313" key="2">
    <source>
        <dbReference type="Proteomes" id="UP000533429"/>
    </source>
</evidence>
<comment type="caution">
    <text evidence="1">The sequence shown here is derived from an EMBL/GenBank/DDBJ whole genome shotgun (WGS) entry which is preliminary data.</text>
</comment>
<dbReference type="AlphaFoldDB" id="A0A850QZN6"/>
<proteinExistence type="predicted"/>
<gene>
    <name evidence="1" type="ORF">HWA77_25230</name>
</gene>
<organism evidence="1 2">
    <name type="scientific">Photobacterium damselae subsp. damselae</name>
    <name type="common">Listonella damsela</name>
    <dbReference type="NCBI Taxonomy" id="85581"/>
    <lineage>
        <taxon>Bacteria</taxon>
        <taxon>Pseudomonadati</taxon>
        <taxon>Pseudomonadota</taxon>
        <taxon>Gammaproteobacteria</taxon>
        <taxon>Vibrionales</taxon>
        <taxon>Vibrionaceae</taxon>
        <taxon>Photobacterium</taxon>
    </lineage>
</organism>
<protein>
    <submittedName>
        <fullName evidence="1">Uncharacterized protein</fullName>
    </submittedName>
</protein>
<dbReference type="EMBL" id="JABXOR010001632">
    <property type="protein sequence ID" value="NVP03513.1"/>
    <property type="molecule type" value="Genomic_DNA"/>
</dbReference>
<accession>A0A850QZN6</accession>
<dbReference type="Proteomes" id="UP000533429">
    <property type="component" value="Unassembled WGS sequence"/>
</dbReference>
<sequence>MAKIECEVEYTTDYNDDNREVDCVVVTCTKCGCEVSSWGHGVNSVKRCLALLKEECPESESNFYVEE</sequence>
<reference evidence="1 2" key="1">
    <citation type="submission" date="2020-06" db="EMBL/GenBank/DDBJ databases">
        <title>Photobacterium damselae subsp. damselae comparative genomics.</title>
        <authorList>
            <person name="Osorio C.R."/>
        </authorList>
    </citation>
    <scope>NUCLEOTIDE SEQUENCE [LARGE SCALE GENOMIC DNA]</scope>
    <source>
        <strain evidence="1 2">TW250/03</strain>
    </source>
</reference>
<evidence type="ECO:0000313" key="1">
    <source>
        <dbReference type="EMBL" id="NVP03513.1"/>
    </source>
</evidence>